<dbReference type="AlphaFoldDB" id="A0A6A5W848"/>
<dbReference type="OrthoDB" id="3711359at2759"/>
<name>A0A6A5W848_9PLEO</name>
<reference evidence="1" key="1">
    <citation type="journal article" date="2020" name="Stud. Mycol.">
        <title>101 Dothideomycetes genomes: a test case for predicting lifestyles and emergence of pathogens.</title>
        <authorList>
            <person name="Haridas S."/>
            <person name="Albert R."/>
            <person name="Binder M."/>
            <person name="Bloem J."/>
            <person name="Labutti K."/>
            <person name="Salamov A."/>
            <person name="Andreopoulos B."/>
            <person name="Baker S."/>
            <person name="Barry K."/>
            <person name="Bills G."/>
            <person name="Bluhm B."/>
            <person name="Cannon C."/>
            <person name="Castanera R."/>
            <person name="Culley D."/>
            <person name="Daum C."/>
            <person name="Ezra D."/>
            <person name="Gonzalez J."/>
            <person name="Henrissat B."/>
            <person name="Kuo A."/>
            <person name="Liang C."/>
            <person name="Lipzen A."/>
            <person name="Lutzoni F."/>
            <person name="Magnuson J."/>
            <person name="Mondo S."/>
            <person name="Nolan M."/>
            <person name="Ohm R."/>
            <person name="Pangilinan J."/>
            <person name="Park H.-J."/>
            <person name="Ramirez L."/>
            <person name="Alfaro M."/>
            <person name="Sun H."/>
            <person name="Tritt A."/>
            <person name="Yoshinaga Y."/>
            <person name="Zwiers L.-H."/>
            <person name="Turgeon B."/>
            <person name="Goodwin S."/>
            <person name="Spatafora J."/>
            <person name="Crous P."/>
            <person name="Grigoriev I."/>
        </authorList>
    </citation>
    <scope>NUCLEOTIDE SEQUENCE</scope>
    <source>
        <strain evidence="1">CBS 123094</strain>
    </source>
</reference>
<protein>
    <submittedName>
        <fullName evidence="1">Uncharacterized protein</fullName>
    </submittedName>
</protein>
<accession>A0A6A5W848</accession>
<organism evidence="1 2">
    <name type="scientific">Amniculicola lignicola CBS 123094</name>
    <dbReference type="NCBI Taxonomy" id="1392246"/>
    <lineage>
        <taxon>Eukaryota</taxon>
        <taxon>Fungi</taxon>
        <taxon>Dikarya</taxon>
        <taxon>Ascomycota</taxon>
        <taxon>Pezizomycotina</taxon>
        <taxon>Dothideomycetes</taxon>
        <taxon>Pleosporomycetidae</taxon>
        <taxon>Pleosporales</taxon>
        <taxon>Amniculicolaceae</taxon>
        <taxon>Amniculicola</taxon>
    </lineage>
</organism>
<proteinExistence type="predicted"/>
<evidence type="ECO:0000313" key="1">
    <source>
        <dbReference type="EMBL" id="KAF1996929.1"/>
    </source>
</evidence>
<keyword evidence="2" id="KW-1185">Reference proteome</keyword>
<dbReference type="Proteomes" id="UP000799779">
    <property type="component" value="Unassembled WGS sequence"/>
</dbReference>
<evidence type="ECO:0000313" key="2">
    <source>
        <dbReference type="Proteomes" id="UP000799779"/>
    </source>
</evidence>
<sequence length="317" mass="36581">MSNNASIPSPRKRKFADDDMIDLCGYRYANTLMDPPTKRRKLEPSPVGDCPFFSRLNTDVRNIIYDHMLSTPDAPNINQYRGFYMSSKQAKRELDIAMARETWMYLQEWKEKECNKKQVYGTNACGIGLPPFISSTDCIGLQDLTITVPFALYLSLVVPNIWCNRLRIHITGVPSDVHSVVNTGDDLIHWMRDTLLISFHEDLRCKDFCVTWNFTGEPPQERKLDGFIYSYEPGIPCPFERDSHSYFESKPAYYEADTQSGLVGVCGIYASRHWIYTSPYIPTMGPHIFFYTPLGRNQRILEEELDSTKAEETFAWI</sequence>
<dbReference type="EMBL" id="ML977619">
    <property type="protein sequence ID" value="KAF1996929.1"/>
    <property type="molecule type" value="Genomic_DNA"/>
</dbReference>
<gene>
    <name evidence="1" type="ORF">P154DRAFT_622864</name>
</gene>